<dbReference type="GO" id="GO:0003677">
    <property type="term" value="F:DNA binding"/>
    <property type="evidence" value="ECO:0000318"/>
    <property type="project" value="GO_Central"/>
</dbReference>
<dbReference type="eggNOG" id="KOG1968">
    <property type="taxonomic scope" value="Eukaryota"/>
</dbReference>
<evidence type="ECO:0000256" key="4">
    <source>
        <dbReference type="ARBA" id="ARBA00022741"/>
    </source>
</evidence>
<dbReference type="Gramene" id="EFJ24270">
    <property type="protein sequence ID" value="EFJ24270"/>
    <property type="gene ID" value="SELMODRAFT_101808"/>
</dbReference>
<feature type="domain" description="DNA replication factor RFC1 C-terminal" evidence="8">
    <location>
        <begin position="248"/>
        <end position="409"/>
    </location>
</feature>
<keyword evidence="10" id="KW-1185">Reference proteome</keyword>
<dbReference type="InterPro" id="IPR047854">
    <property type="entry name" value="RFC_lid"/>
</dbReference>
<evidence type="ECO:0000256" key="3">
    <source>
        <dbReference type="ARBA" id="ARBA00022705"/>
    </source>
</evidence>
<dbReference type="AlphaFoldDB" id="D8RUS6"/>
<protein>
    <recommendedName>
        <fullName evidence="8">DNA replication factor RFC1 C-terminal domain-containing protein</fullName>
    </recommendedName>
</protein>
<dbReference type="Gene3D" id="3.40.50.300">
    <property type="entry name" value="P-loop containing nucleotide triphosphate hydrolases"/>
    <property type="match status" value="1"/>
</dbReference>
<dbReference type="InParanoid" id="D8RUS6"/>
<dbReference type="PANTHER" id="PTHR23389">
    <property type="entry name" value="CHROMOSOME TRANSMISSION FIDELITY FACTOR 18"/>
    <property type="match status" value="1"/>
</dbReference>
<dbReference type="Proteomes" id="UP000001514">
    <property type="component" value="Unassembled WGS sequence"/>
</dbReference>
<comment type="subcellular location">
    <subcellularLocation>
        <location evidence="1">Nucleus</location>
    </subcellularLocation>
</comment>
<evidence type="ECO:0000256" key="5">
    <source>
        <dbReference type="ARBA" id="ARBA00022840"/>
    </source>
</evidence>
<feature type="compositionally biased region" description="Acidic residues" evidence="7">
    <location>
        <begin position="447"/>
        <end position="462"/>
    </location>
</feature>
<feature type="non-terminal residue" evidence="9">
    <location>
        <position position="1"/>
    </location>
</feature>
<keyword evidence="5" id="KW-0067">ATP-binding</keyword>
<evidence type="ECO:0000256" key="2">
    <source>
        <dbReference type="ARBA" id="ARBA00006116"/>
    </source>
</evidence>
<dbReference type="Pfam" id="PF08519">
    <property type="entry name" value="RFC1"/>
    <property type="match status" value="1"/>
</dbReference>
<dbReference type="PANTHER" id="PTHR23389:SF6">
    <property type="entry name" value="REPLICATION FACTOR C SUBUNIT 1"/>
    <property type="match status" value="1"/>
</dbReference>
<proteinExistence type="inferred from homology"/>
<dbReference type="HOGENOM" id="CLU_003574_6_0_1"/>
<organism evidence="10">
    <name type="scientific">Selaginella moellendorffii</name>
    <name type="common">Spikemoss</name>
    <dbReference type="NCBI Taxonomy" id="88036"/>
    <lineage>
        <taxon>Eukaryota</taxon>
        <taxon>Viridiplantae</taxon>
        <taxon>Streptophyta</taxon>
        <taxon>Embryophyta</taxon>
        <taxon>Tracheophyta</taxon>
        <taxon>Lycopodiopsida</taxon>
        <taxon>Selaginellales</taxon>
        <taxon>Selaginellaceae</taxon>
        <taxon>Selaginella</taxon>
    </lineage>
</organism>
<dbReference type="GO" id="GO:0006281">
    <property type="term" value="P:DNA repair"/>
    <property type="evidence" value="ECO:0007669"/>
    <property type="project" value="InterPro"/>
</dbReference>
<keyword evidence="4" id="KW-0547">Nucleotide-binding</keyword>
<dbReference type="Pfam" id="PF25361">
    <property type="entry name" value="AAA_lid_RFC1"/>
    <property type="match status" value="1"/>
</dbReference>
<dbReference type="SUPFAM" id="SSF52540">
    <property type="entry name" value="P-loop containing nucleoside triphosphate hydrolases"/>
    <property type="match status" value="1"/>
</dbReference>
<dbReference type="FunFam" id="1.10.8.60:FF:000021">
    <property type="entry name" value="Replication factor C subunit 1"/>
    <property type="match status" value="1"/>
</dbReference>
<dbReference type="GO" id="GO:0006260">
    <property type="term" value="P:DNA replication"/>
    <property type="evidence" value="ECO:0007669"/>
    <property type="project" value="UniProtKB-KW"/>
</dbReference>
<dbReference type="EMBL" id="GL377590">
    <property type="protein sequence ID" value="EFJ24270.1"/>
    <property type="molecule type" value="Genomic_DNA"/>
</dbReference>
<keyword evidence="6" id="KW-0539">Nucleus</keyword>
<dbReference type="InterPro" id="IPR008921">
    <property type="entry name" value="DNA_pol3_clamp-load_cplx_C"/>
</dbReference>
<comment type="similarity">
    <text evidence="2">Belongs to the activator 1 large subunit family.</text>
</comment>
<sequence>SLQVNASDSRGKADSKIVRGIGGSTSNAVKEMVSNASLGGWAGNKQKQSVLIMDEVDGMSAGDRGGVADLIASIKTSKVPIICICNDRYSQKLKSLVNYCLLLSYRKPTKQQMAKRLQDIARSEKLNIDTIALEELSERTHGDMRLALNQLQYMSLHKSVLKYDDIKQYAVASGKDEDISPFSAVDKLMGFEGGRLKMDDRIDLAMSDMDLVPLIIQENYLNFVPSGAGRDANGTARMDLLAQAATSIASADILNVQIRRFRQWQLSRSSAFMSSIIPASLMHGKREVLTQGERNFNRFGGWLGKNSTFGKKTRLLEDVHAHVLCSRIGEPTRRDLRLDYFPVLSTQLTQPLRTMDKSDAVRAVIDVMEEYSLTQGDMDTILDITKFEGRPDPLEGVLPAVKAALTRGFTQSIQSRRVKTADLLPSVFPGQKKVSKKKARLVTLEDDAEGDEVLKEEEDEGTLEGFTS</sequence>
<evidence type="ECO:0000313" key="9">
    <source>
        <dbReference type="EMBL" id="EFJ24270.1"/>
    </source>
</evidence>
<feature type="region of interest" description="Disordered" evidence="7">
    <location>
        <begin position="447"/>
        <end position="468"/>
    </location>
</feature>
<dbReference type="InterPro" id="IPR027417">
    <property type="entry name" value="P-loop_NTPase"/>
</dbReference>
<dbReference type="InterPro" id="IPR013725">
    <property type="entry name" value="DNA_replication_fac_RFC1_C"/>
</dbReference>
<evidence type="ECO:0000313" key="10">
    <source>
        <dbReference type="Proteomes" id="UP000001514"/>
    </source>
</evidence>
<keyword evidence="3" id="KW-0235">DNA replication</keyword>
<dbReference type="PIRSF" id="PIRSF036578">
    <property type="entry name" value="RFC1"/>
    <property type="match status" value="1"/>
</dbReference>
<evidence type="ECO:0000256" key="1">
    <source>
        <dbReference type="ARBA" id="ARBA00004123"/>
    </source>
</evidence>
<dbReference type="STRING" id="88036.D8RUS6"/>
<name>D8RUS6_SELML</name>
<dbReference type="GO" id="GO:0005524">
    <property type="term" value="F:ATP binding"/>
    <property type="evidence" value="ECO:0007669"/>
    <property type="project" value="UniProtKB-KW"/>
</dbReference>
<dbReference type="CDD" id="cd18140">
    <property type="entry name" value="HLD_clamp_RFC"/>
    <property type="match status" value="1"/>
</dbReference>
<reference evidence="9 10" key="1">
    <citation type="journal article" date="2011" name="Science">
        <title>The Selaginella genome identifies genetic changes associated with the evolution of vascular plants.</title>
        <authorList>
            <person name="Banks J.A."/>
            <person name="Nishiyama T."/>
            <person name="Hasebe M."/>
            <person name="Bowman J.L."/>
            <person name="Gribskov M."/>
            <person name="dePamphilis C."/>
            <person name="Albert V.A."/>
            <person name="Aono N."/>
            <person name="Aoyama T."/>
            <person name="Ambrose B.A."/>
            <person name="Ashton N.W."/>
            <person name="Axtell M.J."/>
            <person name="Barker E."/>
            <person name="Barker M.S."/>
            <person name="Bennetzen J.L."/>
            <person name="Bonawitz N.D."/>
            <person name="Chapple C."/>
            <person name="Cheng C."/>
            <person name="Correa L.G."/>
            <person name="Dacre M."/>
            <person name="DeBarry J."/>
            <person name="Dreyer I."/>
            <person name="Elias M."/>
            <person name="Engstrom E.M."/>
            <person name="Estelle M."/>
            <person name="Feng L."/>
            <person name="Finet C."/>
            <person name="Floyd S.K."/>
            <person name="Frommer W.B."/>
            <person name="Fujita T."/>
            <person name="Gramzow L."/>
            <person name="Gutensohn M."/>
            <person name="Harholt J."/>
            <person name="Hattori M."/>
            <person name="Heyl A."/>
            <person name="Hirai T."/>
            <person name="Hiwatashi Y."/>
            <person name="Ishikawa M."/>
            <person name="Iwata M."/>
            <person name="Karol K.G."/>
            <person name="Koehler B."/>
            <person name="Kolukisaoglu U."/>
            <person name="Kubo M."/>
            <person name="Kurata T."/>
            <person name="Lalonde S."/>
            <person name="Li K."/>
            <person name="Li Y."/>
            <person name="Litt A."/>
            <person name="Lyons E."/>
            <person name="Manning G."/>
            <person name="Maruyama T."/>
            <person name="Michael T.P."/>
            <person name="Mikami K."/>
            <person name="Miyazaki S."/>
            <person name="Morinaga S."/>
            <person name="Murata T."/>
            <person name="Mueller-Roeber B."/>
            <person name="Nelson D.R."/>
            <person name="Obara M."/>
            <person name="Oguri Y."/>
            <person name="Olmstead R.G."/>
            <person name="Onodera N."/>
            <person name="Petersen B.L."/>
            <person name="Pils B."/>
            <person name="Prigge M."/>
            <person name="Rensing S.A."/>
            <person name="Riano-Pachon D.M."/>
            <person name="Roberts A.W."/>
            <person name="Sato Y."/>
            <person name="Scheller H.V."/>
            <person name="Schulz B."/>
            <person name="Schulz C."/>
            <person name="Shakirov E.V."/>
            <person name="Shibagaki N."/>
            <person name="Shinohara N."/>
            <person name="Shippen D.E."/>
            <person name="Soerensen I."/>
            <person name="Sotooka R."/>
            <person name="Sugimoto N."/>
            <person name="Sugita M."/>
            <person name="Sumikawa N."/>
            <person name="Tanurdzic M."/>
            <person name="Theissen G."/>
            <person name="Ulvskov P."/>
            <person name="Wakazuki S."/>
            <person name="Weng J.K."/>
            <person name="Willats W.W."/>
            <person name="Wipf D."/>
            <person name="Wolf P.G."/>
            <person name="Yang L."/>
            <person name="Zimmer A.D."/>
            <person name="Zhu Q."/>
            <person name="Mitros T."/>
            <person name="Hellsten U."/>
            <person name="Loque D."/>
            <person name="Otillar R."/>
            <person name="Salamov A."/>
            <person name="Schmutz J."/>
            <person name="Shapiro H."/>
            <person name="Lindquist E."/>
            <person name="Lucas S."/>
            <person name="Rokhsar D."/>
            <person name="Grigoriev I.V."/>
        </authorList>
    </citation>
    <scope>NUCLEOTIDE SEQUENCE [LARGE SCALE GENOMIC DNA]</scope>
</reference>
<dbReference type="KEGG" id="smo:SELMODRAFT_101808"/>
<evidence type="ECO:0000256" key="7">
    <source>
        <dbReference type="SAM" id="MobiDB-lite"/>
    </source>
</evidence>
<dbReference type="GO" id="GO:0005663">
    <property type="term" value="C:DNA replication factor C complex"/>
    <property type="evidence" value="ECO:0007669"/>
    <property type="project" value="InterPro"/>
</dbReference>
<dbReference type="SUPFAM" id="SSF48019">
    <property type="entry name" value="post-AAA+ oligomerization domain-like"/>
    <property type="match status" value="1"/>
</dbReference>
<evidence type="ECO:0000256" key="6">
    <source>
        <dbReference type="ARBA" id="ARBA00023242"/>
    </source>
</evidence>
<dbReference type="OMA" id="MLPYSID"/>
<dbReference type="OrthoDB" id="446168at2759"/>
<gene>
    <name evidence="9" type="ORF">SELMODRAFT_101808</name>
</gene>
<dbReference type="Gene3D" id="1.10.8.60">
    <property type="match status" value="1"/>
</dbReference>
<dbReference type="Gene3D" id="1.20.272.10">
    <property type="match status" value="1"/>
</dbReference>
<dbReference type="InterPro" id="IPR012178">
    <property type="entry name" value="RFC1"/>
</dbReference>
<dbReference type="GO" id="GO:0005634">
    <property type="term" value="C:nucleus"/>
    <property type="evidence" value="ECO:0000318"/>
    <property type="project" value="GO_Central"/>
</dbReference>
<accession>D8RUS6</accession>
<dbReference type="GO" id="GO:0003689">
    <property type="term" value="F:DNA clamp loader activity"/>
    <property type="evidence" value="ECO:0007669"/>
    <property type="project" value="InterPro"/>
</dbReference>
<evidence type="ECO:0000259" key="8">
    <source>
        <dbReference type="Pfam" id="PF08519"/>
    </source>
</evidence>